<dbReference type="InterPro" id="IPR015422">
    <property type="entry name" value="PyrdxlP-dep_Trfase_small"/>
</dbReference>
<dbReference type="GO" id="GO:0042802">
    <property type="term" value="F:identical protein binding"/>
    <property type="evidence" value="ECO:0007669"/>
    <property type="project" value="TreeGrafter"/>
</dbReference>
<dbReference type="PIRSF" id="PIRSF000521">
    <property type="entry name" value="Transaminase_4ab_Lys_Orn"/>
    <property type="match status" value="1"/>
</dbReference>
<dbReference type="Pfam" id="PF00202">
    <property type="entry name" value="Aminotran_3"/>
    <property type="match status" value="1"/>
</dbReference>
<reference evidence="4 5" key="1">
    <citation type="submission" date="2019-11" db="EMBL/GenBank/DDBJ databases">
        <title>Genome sequences of 17 halophilic strains isolated from different environments.</title>
        <authorList>
            <person name="Furrow R.E."/>
        </authorList>
    </citation>
    <scope>NUCLEOTIDE SEQUENCE [LARGE SCALE GENOMIC DNA]</scope>
    <source>
        <strain evidence="4 5">22514_16_FS</strain>
    </source>
</reference>
<comment type="similarity">
    <text evidence="3">Belongs to the class-III pyridoxal-phosphate-dependent aminotransferase family.</text>
</comment>
<dbReference type="PANTHER" id="PTHR11986">
    <property type="entry name" value="AMINOTRANSFERASE CLASS III"/>
    <property type="match status" value="1"/>
</dbReference>
<accession>A0A6I4ZYZ8</accession>
<dbReference type="Gene3D" id="3.40.640.10">
    <property type="entry name" value="Type I PLP-dependent aspartate aminotransferase-like (Major domain)"/>
    <property type="match status" value="1"/>
</dbReference>
<evidence type="ECO:0000256" key="3">
    <source>
        <dbReference type="RuleBase" id="RU003560"/>
    </source>
</evidence>
<dbReference type="CDD" id="cd00610">
    <property type="entry name" value="OAT_like"/>
    <property type="match status" value="1"/>
</dbReference>
<name>A0A6I4ZYZ8_9BACI</name>
<dbReference type="SUPFAM" id="SSF53383">
    <property type="entry name" value="PLP-dependent transferases"/>
    <property type="match status" value="1"/>
</dbReference>
<evidence type="ECO:0000313" key="5">
    <source>
        <dbReference type="Proteomes" id="UP000468638"/>
    </source>
</evidence>
<comment type="cofactor">
    <cofactor evidence="1">
        <name>pyridoxal 5'-phosphate</name>
        <dbReference type="ChEBI" id="CHEBI:597326"/>
    </cofactor>
</comment>
<organism evidence="4 5">
    <name type="scientific">Pontibacillus yanchengensis</name>
    <dbReference type="NCBI Taxonomy" id="462910"/>
    <lineage>
        <taxon>Bacteria</taxon>
        <taxon>Bacillati</taxon>
        <taxon>Bacillota</taxon>
        <taxon>Bacilli</taxon>
        <taxon>Bacillales</taxon>
        <taxon>Bacillaceae</taxon>
        <taxon>Pontibacillus</taxon>
    </lineage>
</organism>
<dbReference type="OrthoDB" id="9807885at2"/>
<dbReference type="PROSITE" id="PS00600">
    <property type="entry name" value="AA_TRANSFER_CLASS_3"/>
    <property type="match status" value="1"/>
</dbReference>
<dbReference type="EMBL" id="WMEQ01000005">
    <property type="protein sequence ID" value="MYL33627.1"/>
    <property type="molecule type" value="Genomic_DNA"/>
</dbReference>
<evidence type="ECO:0000256" key="2">
    <source>
        <dbReference type="ARBA" id="ARBA00022898"/>
    </source>
</evidence>
<evidence type="ECO:0000256" key="1">
    <source>
        <dbReference type="ARBA" id="ARBA00001933"/>
    </source>
</evidence>
<dbReference type="Gene3D" id="3.90.1150.10">
    <property type="entry name" value="Aspartate Aminotransferase, domain 1"/>
    <property type="match status" value="1"/>
</dbReference>
<dbReference type="GO" id="GO:0008483">
    <property type="term" value="F:transaminase activity"/>
    <property type="evidence" value="ECO:0007669"/>
    <property type="project" value="UniProtKB-KW"/>
</dbReference>
<dbReference type="InterPro" id="IPR015424">
    <property type="entry name" value="PyrdxlP-dep_Trfase"/>
</dbReference>
<dbReference type="NCBIfam" id="NF005993">
    <property type="entry name" value="PRK08117.1"/>
    <property type="match status" value="1"/>
</dbReference>
<dbReference type="InterPro" id="IPR005814">
    <property type="entry name" value="Aminotrans_3"/>
</dbReference>
<keyword evidence="4" id="KW-0032">Aminotransferase</keyword>
<dbReference type="InterPro" id="IPR049704">
    <property type="entry name" value="Aminotrans_3_PPA_site"/>
</dbReference>
<keyword evidence="2 3" id="KW-0663">Pyridoxal phosphate</keyword>
<dbReference type="AlphaFoldDB" id="A0A6I4ZYZ8"/>
<dbReference type="InterPro" id="IPR050103">
    <property type="entry name" value="Class-III_PLP-dep_AT"/>
</dbReference>
<dbReference type="Proteomes" id="UP000468638">
    <property type="component" value="Unassembled WGS sequence"/>
</dbReference>
<dbReference type="GO" id="GO:0030170">
    <property type="term" value="F:pyridoxal phosphate binding"/>
    <property type="evidence" value="ECO:0007669"/>
    <property type="project" value="InterPro"/>
</dbReference>
<gene>
    <name evidence="4" type="ORF">GLW05_08455</name>
</gene>
<dbReference type="FunFam" id="3.40.640.10:FF:000004">
    <property type="entry name" value="Acetylornithine aminotransferase"/>
    <property type="match status" value="1"/>
</dbReference>
<comment type="caution">
    <text evidence="4">The sequence shown here is derived from an EMBL/GenBank/DDBJ whole genome shotgun (WGS) entry which is preliminary data.</text>
</comment>
<dbReference type="RefSeq" id="WP_160909492.1">
    <property type="nucleotide sequence ID" value="NZ_WMEQ01000005.1"/>
</dbReference>
<sequence length="438" mass="48185">MEWQHLYNNMSDFLAPTMAKDFPNLPVEKEEGCYYYGTDGKQYLDFSSGIAVTNVGHRHPKVVDAVKKGADELLHGPSGVIMYESILQYANDLAEVLPGDLDCFFFGNSGTEAVEGAIKLAKHVKERPYVISFTGGFHGRTMGALGVSTSKSKYRKFMQPNGLTYQLPYADVKGCPEGEDVGKYCVKQLEKDVENLFEHQVTPDEVSCMILEPILGEGGYIIPPKEWLQKIREICDEYGILLIFDEVQTGFGRTGEWFASQALGVEPDIMAIAKAMASGLPLGATVASKELMQQWPLGSHATTFGGNPLACRAAEATLEVLKEENLPQNAKEVGAYATERLHELKEKHESIGDIRSIGLLIGIEVVDPVTKQADGDGLMNILELALEKGALFYFCGNKTEVIRMIPPLSITKEQIEEGITKLDEALTLHEEGLKSNQV</sequence>
<evidence type="ECO:0000313" key="4">
    <source>
        <dbReference type="EMBL" id="MYL33627.1"/>
    </source>
</evidence>
<proteinExistence type="inferred from homology"/>
<keyword evidence="4" id="KW-0808">Transferase</keyword>
<dbReference type="InterPro" id="IPR015421">
    <property type="entry name" value="PyrdxlP-dep_Trfase_major"/>
</dbReference>
<protein>
    <submittedName>
        <fullName evidence="4">Aminotransferase class III-fold pyridoxal phosphate-dependent enzyme</fullName>
    </submittedName>
</protein>